<dbReference type="Pfam" id="PF11871">
    <property type="entry name" value="DUF3391"/>
    <property type="match status" value="1"/>
</dbReference>
<dbReference type="SMART" id="SM00471">
    <property type="entry name" value="HDc"/>
    <property type="match status" value="1"/>
</dbReference>
<evidence type="ECO:0000313" key="2">
    <source>
        <dbReference type="EMBL" id="ACL71790.1"/>
    </source>
</evidence>
<dbReference type="Pfam" id="PF13487">
    <property type="entry name" value="HD_5"/>
    <property type="match status" value="1"/>
</dbReference>
<sequence>METRDQRESTRMLRVQVDDLKKGMYVCQLDRPWLDSPFLLQGFPIRTDRELEALRQLCVYVFIDPERGHGAPARTTPKHTPATAPSLEVRENPALLSAPPTEPTRFRQQLDRAARVRDRSHDYLRRTMEQVQLGQGVDTDEAREMVSDLVEQVVEAPSAMVWMTQLRKRDAYTSIHSVNVCILALTFGRYMGLDTTQLNTLGLGALLHDIGKLRVPLEVLNKPGALNPEEFELMKTHPVQGHRLLLEDPNIPPAALDAVLHHHERNDGRGYPDRLGEGQIPVMTQMVSIVDIYDALCSHRAYHDGISAQEALSRLYNMAGTGLDRELVQAFIRCVGIYPIGAVVELTTGQVAVIVGLNENQKLRPVVMLLLEADHHTPCARQLMNLGSDVWRQHKDAPAVRRVLDPDELHLDMAGLIREQISRDNGRPHAPADLEELKL</sequence>
<feature type="domain" description="HD-GYP" evidence="1">
    <location>
        <begin position="151"/>
        <end position="347"/>
    </location>
</feature>
<dbReference type="InterPro" id="IPR037522">
    <property type="entry name" value="HD_GYP_dom"/>
</dbReference>
<dbReference type="PROSITE" id="PS51832">
    <property type="entry name" value="HD_GYP"/>
    <property type="match status" value="1"/>
</dbReference>
<dbReference type="SUPFAM" id="SSF109604">
    <property type="entry name" value="HD-domain/PDEase-like"/>
    <property type="match status" value="1"/>
</dbReference>
<dbReference type="KEGG" id="tgr:Tgr7_0698"/>
<evidence type="ECO:0000259" key="1">
    <source>
        <dbReference type="PROSITE" id="PS51832"/>
    </source>
</evidence>
<dbReference type="STRING" id="396588.Tgr7_0698"/>
<reference evidence="2 3" key="1">
    <citation type="journal article" date="2011" name="Stand. Genomic Sci.">
        <title>Complete genome sequence of 'Thioalkalivibrio sulfidophilus' HL-EbGr7.</title>
        <authorList>
            <person name="Muyzer G."/>
            <person name="Sorokin D.Y."/>
            <person name="Mavromatis K."/>
            <person name="Lapidus A."/>
            <person name="Clum A."/>
            <person name="Ivanova N."/>
            <person name="Pati A."/>
            <person name="d'Haeseleer P."/>
            <person name="Woyke T."/>
            <person name="Kyrpides N.C."/>
        </authorList>
    </citation>
    <scope>NUCLEOTIDE SEQUENCE [LARGE SCALE GENOMIC DNA]</scope>
    <source>
        <strain evidence="2 3">HL-EbGR7</strain>
    </source>
</reference>
<dbReference type="GO" id="GO:0008081">
    <property type="term" value="F:phosphoric diester hydrolase activity"/>
    <property type="evidence" value="ECO:0007669"/>
    <property type="project" value="UniProtKB-ARBA"/>
</dbReference>
<protein>
    <submittedName>
        <fullName evidence="2">Putative metal dependent phosphohydrolase</fullName>
    </submittedName>
</protein>
<dbReference type="Gene3D" id="1.10.3210.10">
    <property type="entry name" value="Hypothetical protein af1432"/>
    <property type="match status" value="1"/>
</dbReference>
<gene>
    <name evidence="2" type="ordered locus">Tgr7_0698</name>
</gene>
<dbReference type="PANTHER" id="PTHR43155">
    <property type="entry name" value="CYCLIC DI-GMP PHOSPHODIESTERASE PA4108-RELATED"/>
    <property type="match status" value="1"/>
</dbReference>
<keyword evidence="2" id="KW-0378">Hydrolase</keyword>
<dbReference type="EMBL" id="CP001339">
    <property type="protein sequence ID" value="ACL71790.1"/>
    <property type="molecule type" value="Genomic_DNA"/>
</dbReference>
<proteinExistence type="predicted"/>
<keyword evidence="3" id="KW-1185">Reference proteome</keyword>
<name>B8GMF8_THISH</name>
<dbReference type="HOGENOM" id="CLU_000445_92_1_6"/>
<dbReference type="eggNOG" id="COG2206">
    <property type="taxonomic scope" value="Bacteria"/>
</dbReference>
<dbReference type="RefSeq" id="WP_012637278.1">
    <property type="nucleotide sequence ID" value="NC_011901.1"/>
</dbReference>
<organism evidence="2 3">
    <name type="scientific">Thioalkalivibrio sulfidiphilus (strain HL-EbGR7)</name>
    <dbReference type="NCBI Taxonomy" id="396588"/>
    <lineage>
        <taxon>Bacteria</taxon>
        <taxon>Pseudomonadati</taxon>
        <taxon>Pseudomonadota</taxon>
        <taxon>Gammaproteobacteria</taxon>
        <taxon>Chromatiales</taxon>
        <taxon>Ectothiorhodospiraceae</taxon>
        <taxon>Thioalkalivibrio</taxon>
    </lineage>
</organism>
<dbReference type="InterPro" id="IPR003607">
    <property type="entry name" value="HD/PDEase_dom"/>
</dbReference>
<dbReference type="PANTHER" id="PTHR43155:SF2">
    <property type="entry name" value="CYCLIC DI-GMP PHOSPHODIESTERASE PA4108"/>
    <property type="match status" value="1"/>
</dbReference>
<evidence type="ECO:0000313" key="3">
    <source>
        <dbReference type="Proteomes" id="UP000002383"/>
    </source>
</evidence>
<dbReference type="Proteomes" id="UP000002383">
    <property type="component" value="Chromosome"/>
</dbReference>
<dbReference type="AlphaFoldDB" id="B8GMF8"/>
<dbReference type="CDD" id="cd00077">
    <property type="entry name" value="HDc"/>
    <property type="match status" value="1"/>
</dbReference>
<accession>B8GMF8</accession>
<dbReference type="InterPro" id="IPR021812">
    <property type="entry name" value="DUF3391"/>
</dbReference>